<accession>A0A3B0T5W4</accession>
<protein>
    <submittedName>
        <fullName evidence="1">Uncharacterized protein</fullName>
    </submittedName>
</protein>
<sequence>MAWNAAGHQLMAAITWDLLDSQEQDYWVDILKHHPRYLKDFKNRIPKYVKFNPKELN</sequence>
<evidence type="ECO:0000313" key="1">
    <source>
        <dbReference type="EMBL" id="VAW11493.1"/>
    </source>
</evidence>
<feature type="non-terminal residue" evidence="1">
    <location>
        <position position="57"/>
    </location>
</feature>
<proteinExistence type="predicted"/>
<name>A0A3B0T5W4_9ZZZZ</name>
<dbReference type="AlphaFoldDB" id="A0A3B0T5W4"/>
<dbReference type="EMBL" id="UOEN01000014">
    <property type="protein sequence ID" value="VAW11493.1"/>
    <property type="molecule type" value="Genomic_DNA"/>
</dbReference>
<gene>
    <name evidence="1" type="ORF">MNBD_BACTEROID05-194</name>
</gene>
<organism evidence="1">
    <name type="scientific">hydrothermal vent metagenome</name>
    <dbReference type="NCBI Taxonomy" id="652676"/>
    <lineage>
        <taxon>unclassified sequences</taxon>
        <taxon>metagenomes</taxon>
        <taxon>ecological metagenomes</taxon>
    </lineage>
</organism>
<reference evidence="1" key="1">
    <citation type="submission" date="2018-06" db="EMBL/GenBank/DDBJ databases">
        <authorList>
            <person name="Zhirakovskaya E."/>
        </authorList>
    </citation>
    <scope>NUCLEOTIDE SEQUENCE</scope>
</reference>